<dbReference type="STRING" id="984486.A0A1E3QWJ6"/>
<gene>
    <name evidence="1" type="ORF">BABINDRAFT_160725</name>
</gene>
<dbReference type="AlphaFoldDB" id="A0A1E3QWJ6"/>
<dbReference type="EMBL" id="KV454428">
    <property type="protein sequence ID" value="ODQ81377.1"/>
    <property type="molecule type" value="Genomic_DNA"/>
</dbReference>
<keyword evidence="2" id="KW-1185">Reference proteome</keyword>
<dbReference type="GeneID" id="30146262"/>
<protein>
    <submittedName>
        <fullName evidence="1">Uncharacterized protein</fullName>
    </submittedName>
</protein>
<dbReference type="RefSeq" id="XP_018986705.1">
    <property type="nucleotide sequence ID" value="XM_019128409.1"/>
</dbReference>
<dbReference type="OrthoDB" id="3995714at2759"/>
<organism evidence="1 2">
    <name type="scientific">Babjeviella inositovora NRRL Y-12698</name>
    <dbReference type="NCBI Taxonomy" id="984486"/>
    <lineage>
        <taxon>Eukaryota</taxon>
        <taxon>Fungi</taxon>
        <taxon>Dikarya</taxon>
        <taxon>Ascomycota</taxon>
        <taxon>Saccharomycotina</taxon>
        <taxon>Pichiomycetes</taxon>
        <taxon>Serinales incertae sedis</taxon>
        <taxon>Babjeviella</taxon>
    </lineage>
</organism>
<proteinExistence type="predicted"/>
<evidence type="ECO:0000313" key="2">
    <source>
        <dbReference type="Proteomes" id="UP000094336"/>
    </source>
</evidence>
<evidence type="ECO:0000313" key="1">
    <source>
        <dbReference type="EMBL" id="ODQ81377.1"/>
    </source>
</evidence>
<name>A0A1E3QWJ6_9ASCO</name>
<dbReference type="Proteomes" id="UP000094336">
    <property type="component" value="Unassembled WGS sequence"/>
</dbReference>
<sequence length="397" mass="44112">MTPYQHQKPLRISLLGAERVGKTTFARGVKYHSSSPQTTEAYYPTKSIQSSLLLFQPSDPLARAMLDEACTLEFLVTESTKKGILLSPLVTKHLPTKATPLDQRFKSKGDISYHPRNDIYGYEDLSATPSFGATGATGAFLTYKPPLITPVTVELIDTPAFKPHSVVPYLEVALNRELGKEVLRKLADAPRQPVSTNPLLVASGASEMNGSIDGYIFMYSSVPSLNPPSYGAIDSQREQTSLDLLDSIKNTLSDAWVEFVDYKRRFNEGKESDVFSLSYNFRRAVMQDEVKLAQRREQLRAVNLQMKMYDINFNDPMNSTPPILIVCTHSLSELASPELVKQGQRLAASWGCGFIGVDTMEGASTNAGIEEALSMMIREISEKRKYAAKHKKSGKLW</sequence>
<reference evidence="2" key="1">
    <citation type="submission" date="2016-05" db="EMBL/GenBank/DDBJ databases">
        <title>Comparative genomics of biotechnologically important yeasts.</title>
        <authorList>
            <consortium name="DOE Joint Genome Institute"/>
            <person name="Riley R."/>
            <person name="Haridas S."/>
            <person name="Wolfe K.H."/>
            <person name="Lopes M.R."/>
            <person name="Hittinger C.T."/>
            <person name="Goker M."/>
            <person name="Salamov A."/>
            <person name="Wisecaver J."/>
            <person name="Long T.M."/>
            <person name="Aerts A.L."/>
            <person name="Barry K."/>
            <person name="Choi C."/>
            <person name="Clum A."/>
            <person name="Coughlan A.Y."/>
            <person name="Deshpande S."/>
            <person name="Douglass A.P."/>
            <person name="Hanson S.J."/>
            <person name="Klenk H.-P."/>
            <person name="Labutti K."/>
            <person name="Lapidus A."/>
            <person name="Lindquist E."/>
            <person name="Lipzen A."/>
            <person name="Meier-Kolthoff J.P."/>
            <person name="Ohm R.A."/>
            <person name="Otillar R.P."/>
            <person name="Pangilinan J."/>
            <person name="Peng Y."/>
            <person name="Rokas A."/>
            <person name="Rosa C.A."/>
            <person name="Scheuner C."/>
            <person name="Sibirny A.A."/>
            <person name="Slot J.C."/>
            <person name="Stielow J.B."/>
            <person name="Sun H."/>
            <person name="Kurtzman C.P."/>
            <person name="Blackwell M."/>
            <person name="Grigoriev I.V."/>
            <person name="Jeffries T.W."/>
        </authorList>
    </citation>
    <scope>NUCLEOTIDE SEQUENCE [LARGE SCALE GENOMIC DNA]</scope>
    <source>
        <strain evidence="2">NRRL Y-12698</strain>
    </source>
</reference>
<accession>A0A1E3QWJ6</accession>